<dbReference type="Proteomes" id="UP000663946">
    <property type="component" value="Chromosome 2"/>
</dbReference>
<dbReference type="GeneID" id="92772404"/>
<accession>A0AAJ4TCM4</accession>
<keyword evidence="1" id="KW-0812">Transmembrane</keyword>
<dbReference type="EMBL" id="CP049217">
    <property type="protein sequence ID" value="QTG16182.1"/>
    <property type="molecule type" value="Genomic_DNA"/>
</dbReference>
<proteinExistence type="predicted"/>
<sequence>MNPNLDTKPEPKPKSKRLIWPWVLLAVLTLAAVLALAGIYIYRELTSTAEDLARTWRDLVQLFWLIMPDRQP</sequence>
<keyword evidence="1" id="KW-1133">Transmembrane helix</keyword>
<evidence type="ECO:0000313" key="3">
    <source>
        <dbReference type="Proteomes" id="UP000663946"/>
    </source>
</evidence>
<evidence type="ECO:0000256" key="1">
    <source>
        <dbReference type="SAM" id="Phobius"/>
    </source>
</evidence>
<gene>
    <name evidence="2" type="ORF">G6M86_23375</name>
</gene>
<feature type="transmembrane region" description="Helical" evidence="1">
    <location>
        <begin position="20"/>
        <end position="42"/>
    </location>
</feature>
<organism evidence="2 3">
    <name type="scientific">Agrobacterium tumefaciens</name>
    <dbReference type="NCBI Taxonomy" id="358"/>
    <lineage>
        <taxon>Bacteria</taxon>
        <taxon>Pseudomonadati</taxon>
        <taxon>Pseudomonadota</taxon>
        <taxon>Alphaproteobacteria</taxon>
        <taxon>Hyphomicrobiales</taxon>
        <taxon>Rhizobiaceae</taxon>
        <taxon>Rhizobium/Agrobacterium group</taxon>
        <taxon>Agrobacterium</taxon>
        <taxon>Agrobacterium tumefaciens complex</taxon>
    </lineage>
</organism>
<keyword evidence="1" id="KW-0472">Membrane</keyword>
<dbReference type="AlphaFoldDB" id="A0AAJ4TCM4"/>
<name>A0AAJ4TCM4_AGRTU</name>
<reference evidence="2" key="1">
    <citation type="submission" date="2020-02" db="EMBL/GenBank/DDBJ databases">
        <title>Unexpected conservation and global transmission of agrobacterial virulence plasmids.</title>
        <authorList>
            <person name="Weisberg A.J."/>
            <person name="Davis E.W. II"/>
            <person name="Tabima J.R."/>
            <person name="Belcher M.S."/>
            <person name="Miller M."/>
            <person name="Kuo C.-H."/>
            <person name="Loper J.E."/>
            <person name="Grunwald N.J."/>
            <person name="Putnam M.L."/>
            <person name="Chang J.H."/>
        </authorList>
    </citation>
    <scope>NUCLEOTIDE SEQUENCE</scope>
    <source>
        <strain evidence="2">Q15/94</strain>
    </source>
</reference>
<evidence type="ECO:0000313" key="2">
    <source>
        <dbReference type="EMBL" id="QTG16182.1"/>
    </source>
</evidence>
<dbReference type="RefSeq" id="WP_076844823.1">
    <property type="nucleotide sequence ID" value="NZ_CP048465.1"/>
</dbReference>
<protein>
    <submittedName>
        <fullName evidence="2">Uncharacterized protein</fullName>
    </submittedName>
</protein>